<accession>A0A6I2KTU2</accession>
<dbReference type="AlphaFoldDB" id="A0A6I2KTU2"/>
<evidence type="ECO:0000313" key="2">
    <source>
        <dbReference type="Proteomes" id="UP000433309"/>
    </source>
</evidence>
<comment type="caution">
    <text evidence="1">The sequence shown here is derived from an EMBL/GenBank/DDBJ whole genome shotgun (WGS) entry which is preliminary data.</text>
</comment>
<evidence type="ECO:0000313" key="1">
    <source>
        <dbReference type="EMBL" id="MRW88832.1"/>
    </source>
</evidence>
<protein>
    <submittedName>
        <fullName evidence="1">Uncharacterized protein</fullName>
    </submittedName>
</protein>
<dbReference type="RefSeq" id="WP_154372719.1">
    <property type="nucleotide sequence ID" value="NZ_WKJK01000001.1"/>
</dbReference>
<keyword evidence="2" id="KW-1185">Reference proteome</keyword>
<gene>
    <name evidence="1" type="ORF">GJ699_02405</name>
</gene>
<dbReference type="Proteomes" id="UP000433309">
    <property type="component" value="Unassembled WGS sequence"/>
</dbReference>
<organism evidence="1 2">
    <name type="scientific">Duganella guangzhouensis</name>
    <dbReference type="NCBI Taxonomy" id="2666084"/>
    <lineage>
        <taxon>Bacteria</taxon>
        <taxon>Pseudomonadati</taxon>
        <taxon>Pseudomonadota</taxon>
        <taxon>Betaproteobacteria</taxon>
        <taxon>Burkholderiales</taxon>
        <taxon>Oxalobacteraceae</taxon>
        <taxon>Telluria group</taxon>
        <taxon>Duganella</taxon>
    </lineage>
</organism>
<reference evidence="1 2" key="1">
    <citation type="submission" date="2019-11" db="EMBL/GenBank/DDBJ databases">
        <title>Novel species isolated from a subtropical stream in China.</title>
        <authorList>
            <person name="Lu H."/>
        </authorList>
    </citation>
    <scope>NUCLEOTIDE SEQUENCE [LARGE SCALE GENOMIC DNA]</scope>
    <source>
        <strain evidence="1 2">FT80W</strain>
    </source>
</reference>
<proteinExistence type="predicted"/>
<sequence>MPIRNRIDALIARFGYVRAPAIAGGIASTSVRIMTAAVPNSANRPWFADLVRRNIAMRRARQIEAIIFRLKVGFYSFSRAVCANVYRGLTSIQSGLLAIRQATTSGAMRFVILQVRVPPFLLAQFFFELAFAIGQRKLLLLKRQALILDVDHSVVHVADHLID</sequence>
<dbReference type="EMBL" id="WKJK01000001">
    <property type="protein sequence ID" value="MRW88832.1"/>
    <property type="molecule type" value="Genomic_DNA"/>
</dbReference>
<name>A0A6I2KTU2_9BURK</name>